<keyword evidence="4" id="KW-0456">Lyase</keyword>
<evidence type="ECO:0000259" key="3">
    <source>
        <dbReference type="Pfam" id="PF12708"/>
    </source>
</evidence>
<keyword evidence="2" id="KW-0946">Virion</keyword>
<protein>
    <submittedName>
        <fullName evidence="4">Pectate lyase superfamily protein</fullName>
    </submittedName>
</protein>
<dbReference type="GO" id="GO:0016829">
    <property type="term" value="F:lyase activity"/>
    <property type="evidence" value="ECO:0007669"/>
    <property type="project" value="UniProtKB-KW"/>
</dbReference>
<name>A0A6J5NL62_9CAUD</name>
<dbReference type="GO" id="GO:0051701">
    <property type="term" value="P:biological process involved in interaction with host"/>
    <property type="evidence" value="ECO:0007669"/>
    <property type="project" value="UniProtKB-ARBA"/>
</dbReference>
<dbReference type="GO" id="GO:0019058">
    <property type="term" value="P:viral life cycle"/>
    <property type="evidence" value="ECO:0007669"/>
    <property type="project" value="UniProtKB-ARBA"/>
</dbReference>
<proteinExistence type="predicted"/>
<evidence type="ECO:0000256" key="2">
    <source>
        <dbReference type="ARBA" id="ARBA00022844"/>
    </source>
</evidence>
<dbReference type="InterPro" id="IPR024535">
    <property type="entry name" value="RHGA/B-epi-like_pectate_lyase"/>
</dbReference>
<reference evidence="4" key="1">
    <citation type="submission" date="2020-04" db="EMBL/GenBank/DDBJ databases">
        <authorList>
            <person name="Chiriac C."/>
            <person name="Salcher M."/>
            <person name="Ghai R."/>
            <person name="Kavagutti S V."/>
        </authorList>
    </citation>
    <scope>NUCLEOTIDE SEQUENCE</scope>
</reference>
<comment type="subcellular location">
    <subcellularLocation>
        <location evidence="1">Virion</location>
    </subcellularLocation>
</comment>
<dbReference type="InterPro" id="IPR011050">
    <property type="entry name" value="Pectin_lyase_fold/virulence"/>
</dbReference>
<dbReference type="Pfam" id="PF12708">
    <property type="entry name" value="Pect-lyase_RHGA_epim"/>
    <property type="match status" value="1"/>
</dbReference>
<sequence length="806" mass="82946">MTVANTLRRAGPLTGNGTVTAFPFSFKVYTKNDITVYRTTSAGVISTLVLDSDYSVSVNANQNASPGGTVTYPITGVPLPAGDTLTILGNLAYSQITQLPAGGAYNATNVEDALDRNVILAQQLLEATGRTLQLPPSAATVSATLPAPIAANVIGWNATGTALQNYDSTVFASTVQLANWQYQTFLGDGTTVGFALAGNPIVVANMDVTISGVTQVPIADYNLFGTTLTFTTAPPMGAVILVRYGRAADQQTYTHTTETIVATASQTVFTLTTSYVPGANNLTVYANGLRLRGGVDYLETDANTVTFTTGAQAGDEITFDIGTALNQGVGASSVSFLPGGVGAVARNAQDKMREVVSVLDFGADPLGVNDSTAAIQAAINSNPVKVIEIPAGTYKVSAPILLRDGITLRGAGRTTTILSKANYNDACLKGIDVDHVTLSDFAIVGPGQAVGPGPGVANKGILIAVSAQDICTSISLARIDVSLVNDICVYVGSGAFCTYDNIRCRNYGYCGIFIDGGDGHALYACTTRGGGSGGLVGYLINRTAGYGPTTVTMTGCYAEQAGRGIVFNGAVSCVAIGCGVEAAINFDATHNGTNWLIAGGSNVSLINCLSRNDTIGAAITAPHVLVNGSATQVLIDGFTRENSGTFGPPTWELDISAAGANGVTLGRNNFAVSRINPTSGSTLRYSGTLRYESAVQALPAGYGGVTVSHGGSRKPDIIRAVIRRNSTAGGGGSVDASYATGDEVDITDCIVSSNTVNTIWASATQLGYGQVIAPPNIAFKTPGGVATANNNVSTACWGLVFYAYWF</sequence>
<dbReference type="EMBL" id="LR796706">
    <property type="protein sequence ID" value="CAB4160590.1"/>
    <property type="molecule type" value="Genomic_DNA"/>
</dbReference>
<organism evidence="4">
    <name type="scientific">uncultured Caudovirales phage</name>
    <dbReference type="NCBI Taxonomy" id="2100421"/>
    <lineage>
        <taxon>Viruses</taxon>
        <taxon>Duplodnaviria</taxon>
        <taxon>Heunggongvirae</taxon>
        <taxon>Uroviricota</taxon>
        <taxon>Caudoviricetes</taxon>
        <taxon>Peduoviridae</taxon>
        <taxon>Maltschvirus</taxon>
        <taxon>Maltschvirus maltsch</taxon>
    </lineage>
</organism>
<dbReference type="SUPFAM" id="SSF51126">
    <property type="entry name" value="Pectin lyase-like"/>
    <property type="match status" value="1"/>
</dbReference>
<gene>
    <name evidence="4" type="ORF">UFOVP728_2</name>
</gene>
<dbReference type="InterPro" id="IPR012334">
    <property type="entry name" value="Pectin_lyas_fold"/>
</dbReference>
<accession>A0A6J5NL62</accession>
<evidence type="ECO:0000313" key="4">
    <source>
        <dbReference type="EMBL" id="CAB4160590.1"/>
    </source>
</evidence>
<feature type="domain" description="Rhamnogalacturonase A/B/Epimerase-like pectate lyase" evidence="3">
    <location>
        <begin position="356"/>
        <end position="437"/>
    </location>
</feature>
<evidence type="ECO:0000256" key="1">
    <source>
        <dbReference type="ARBA" id="ARBA00004328"/>
    </source>
</evidence>
<dbReference type="Gene3D" id="2.160.20.10">
    <property type="entry name" value="Single-stranded right-handed beta-helix, Pectin lyase-like"/>
    <property type="match status" value="1"/>
</dbReference>
<dbReference type="GO" id="GO:0044423">
    <property type="term" value="C:virion component"/>
    <property type="evidence" value="ECO:0007669"/>
    <property type="project" value="UniProtKB-KW"/>
</dbReference>